<feature type="compositionally biased region" description="Low complexity" evidence="1">
    <location>
        <begin position="252"/>
        <end position="262"/>
    </location>
</feature>
<evidence type="ECO:0000313" key="5">
    <source>
        <dbReference type="Proteomes" id="UP000838412"/>
    </source>
</evidence>
<protein>
    <submittedName>
        <fullName evidence="4">Hypp4166 protein</fullName>
    </submittedName>
</protein>
<evidence type="ECO:0000256" key="1">
    <source>
        <dbReference type="SAM" id="MobiDB-lite"/>
    </source>
</evidence>
<evidence type="ECO:0000256" key="2">
    <source>
        <dbReference type="SAM" id="SignalP"/>
    </source>
</evidence>
<accession>A0A8K0F0G1</accession>
<feature type="region of interest" description="Disordered" evidence="1">
    <location>
        <begin position="239"/>
        <end position="264"/>
    </location>
</feature>
<feature type="region of interest" description="Disordered" evidence="1">
    <location>
        <begin position="395"/>
        <end position="426"/>
    </location>
</feature>
<dbReference type="Pfam" id="PF14240">
    <property type="entry name" value="YHYH"/>
    <property type="match status" value="2"/>
</dbReference>
<feature type="compositionally biased region" description="Low complexity" evidence="1">
    <location>
        <begin position="395"/>
        <end position="411"/>
    </location>
</feature>
<dbReference type="PANTHER" id="PTHR30289:SF8">
    <property type="entry name" value="YHYH DOMAIN-CONTAINING PROTEIN"/>
    <property type="match status" value="1"/>
</dbReference>
<sequence length="426" mass="47029">MRTLLLLCALAVAALALTPEEIQEFKTRDVTEQNTGLKGTVTLTTAGDTITIVSNGIPDHATAIYPNRHNPNSIVAQNLRFTIPKDPQVASQTTCLPMGPVGVAINGVPIFNPFTIECLDAKENEVFDECDGHPAPNGQYHYHIHPDCVFDGTSSHSQIVGVAADGFAIYGPVDEDGTVLTNADLDECHGRMKDGVYRYHVTNEYPYFMACFKGTVRSDSGIMTGRCRCEVNDVVSTGTDSNNAGTLTDPAGTDTGTNTGTNTGTGTGGNIDQPFNPYPWFPQDGHLPPHLHHQQQLLLQQQQQQARNAIPNSQPTYQDFLQWQQWMQHQQQTVQQQPLTDDAATAADQPLTLFQIWQQHQPTCQEWQQQQWHQFERVFLQFQQQQHALHQAAAAGDAAAPDQQLQQVAQQAKKEPFRPRAPGFPG</sequence>
<dbReference type="OrthoDB" id="197925at2759"/>
<proteinExistence type="predicted"/>
<feature type="domain" description="YHYH" evidence="3">
    <location>
        <begin position="179"/>
        <end position="214"/>
    </location>
</feature>
<keyword evidence="2" id="KW-0732">Signal</keyword>
<gene>
    <name evidence="4" type="primary">Hypp4166</name>
    <name evidence="4" type="ORF">BLAG_LOCUS22046</name>
</gene>
<dbReference type="AlphaFoldDB" id="A0A8K0F0G1"/>
<feature type="signal peptide" evidence="2">
    <location>
        <begin position="1"/>
        <end position="16"/>
    </location>
</feature>
<organism evidence="4 5">
    <name type="scientific">Branchiostoma lanceolatum</name>
    <name type="common">Common lancelet</name>
    <name type="synonym">Amphioxus lanceolatum</name>
    <dbReference type="NCBI Taxonomy" id="7740"/>
    <lineage>
        <taxon>Eukaryota</taxon>
        <taxon>Metazoa</taxon>
        <taxon>Chordata</taxon>
        <taxon>Cephalochordata</taxon>
        <taxon>Leptocardii</taxon>
        <taxon>Amphioxiformes</taxon>
        <taxon>Branchiostomatidae</taxon>
        <taxon>Branchiostoma</taxon>
    </lineage>
</organism>
<dbReference type="Proteomes" id="UP000838412">
    <property type="component" value="Chromosome 7"/>
</dbReference>
<reference evidence="4" key="1">
    <citation type="submission" date="2022-01" db="EMBL/GenBank/DDBJ databases">
        <authorList>
            <person name="Braso-Vives M."/>
        </authorList>
    </citation>
    <scope>NUCLEOTIDE SEQUENCE</scope>
</reference>
<keyword evidence="5" id="KW-1185">Reference proteome</keyword>
<feature type="chain" id="PRO_5035479630" evidence="2">
    <location>
        <begin position="17"/>
        <end position="426"/>
    </location>
</feature>
<dbReference type="EMBL" id="OV696692">
    <property type="protein sequence ID" value="CAH1269391.1"/>
    <property type="molecule type" value="Genomic_DNA"/>
</dbReference>
<dbReference type="PANTHER" id="PTHR30289">
    <property type="entry name" value="UNCHARACTERIZED PROTEIN YBCL-RELATED"/>
    <property type="match status" value="1"/>
</dbReference>
<feature type="domain" description="YHYH" evidence="3">
    <location>
        <begin position="81"/>
        <end position="173"/>
    </location>
</feature>
<evidence type="ECO:0000313" key="4">
    <source>
        <dbReference type="EMBL" id="CAH1269391.1"/>
    </source>
</evidence>
<dbReference type="InterPro" id="IPR025924">
    <property type="entry name" value="YHYH_dom"/>
</dbReference>
<name>A0A8K0F0G1_BRALA</name>
<evidence type="ECO:0000259" key="3">
    <source>
        <dbReference type="Pfam" id="PF14240"/>
    </source>
</evidence>